<dbReference type="GO" id="GO:0016791">
    <property type="term" value="F:phosphatase activity"/>
    <property type="evidence" value="ECO:0007669"/>
    <property type="project" value="TreeGrafter"/>
</dbReference>
<dbReference type="PANTHER" id="PTHR43156">
    <property type="entry name" value="STAGE II SPORULATION PROTEIN E-RELATED"/>
    <property type="match status" value="1"/>
</dbReference>
<evidence type="ECO:0000256" key="2">
    <source>
        <dbReference type="ARBA" id="ARBA00022692"/>
    </source>
</evidence>
<organism evidence="9 10">
    <name type="scientific">Yinghuangia soli</name>
    <dbReference type="NCBI Taxonomy" id="2908204"/>
    <lineage>
        <taxon>Bacteria</taxon>
        <taxon>Bacillati</taxon>
        <taxon>Actinomycetota</taxon>
        <taxon>Actinomycetes</taxon>
        <taxon>Kitasatosporales</taxon>
        <taxon>Streptomycetaceae</taxon>
        <taxon>Yinghuangia</taxon>
    </lineage>
</organism>
<feature type="transmembrane region" description="Helical" evidence="7">
    <location>
        <begin position="327"/>
        <end position="347"/>
    </location>
</feature>
<dbReference type="Gene3D" id="1.20.1250.20">
    <property type="entry name" value="MFS general substrate transporter like domains"/>
    <property type="match status" value="1"/>
</dbReference>
<feature type="transmembrane region" description="Helical" evidence="7">
    <location>
        <begin position="207"/>
        <end position="229"/>
    </location>
</feature>
<evidence type="ECO:0000256" key="7">
    <source>
        <dbReference type="SAM" id="Phobius"/>
    </source>
</evidence>
<evidence type="ECO:0000259" key="8">
    <source>
        <dbReference type="PROSITE" id="PS50850"/>
    </source>
</evidence>
<dbReference type="Pfam" id="PF07228">
    <property type="entry name" value="SpoIIE"/>
    <property type="match status" value="1"/>
</dbReference>
<feature type="transmembrane region" description="Helical" evidence="7">
    <location>
        <begin position="546"/>
        <end position="565"/>
    </location>
</feature>
<evidence type="ECO:0000256" key="5">
    <source>
        <dbReference type="ARBA" id="ARBA00023136"/>
    </source>
</evidence>
<dbReference type="PANTHER" id="PTHR43156:SF2">
    <property type="entry name" value="STAGE II SPORULATION PROTEIN E"/>
    <property type="match status" value="1"/>
</dbReference>
<feature type="transmembrane region" description="Helical" evidence="7">
    <location>
        <begin position="236"/>
        <end position="255"/>
    </location>
</feature>
<feature type="transmembrane region" description="Helical" evidence="7">
    <location>
        <begin position="261"/>
        <end position="281"/>
    </location>
</feature>
<dbReference type="Pfam" id="PF07690">
    <property type="entry name" value="MFS_1"/>
    <property type="match status" value="1"/>
</dbReference>
<feature type="transmembrane region" description="Helical" evidence="7">
    <location>
        <begin position="465"/>
        <end position="493"/>
    </location>
</feature>
<evidence type="ECO:0000313" key="9">
    <source>
        <dbReference type="EMBL" id="MCF2527005.1"/>
    </source>
</evidence>
<name>A0AA41PW71_9ACTN</name>
<dbReference type="InterPro" id="IPR052016">
    <property type="entry name" value="Bact_Sigma-Reg"/>
</dbReference>
<comment type="subcellular location">
    <subcellularLocation>
        <location evidence="1">Cell membrane</location>
        <topology evidence="1">Multi-pass membrane protein</topology>
    </subcellularLocation>
</comment>
<dbReference type="InterPro" id="IPR036259">
    <property type="entry name" value="MFS_trans_sf"/>
</dbReference>
<comment type="caution">
    <text evidence="9">The sequence shown here is derived from an EMBL/GenBank/DDBJ whole genome shotgun (WGS) entry which is preliminary data.</text>
</comment>
<proteinExistence type="predicted"/>
<evidence type="ECO:0000256" key="1">
    <source>
        <dbReference type="ARBA" id="ARBA00004651"/>
    </source>
</evidence>
<dbReference type="Proteomes" id="UP001165378">
    <property type="component" value="Unassembled WGS sequence"/>
</dbReference>
<gene>
    <name evidence="9" type="ORF">LZ495_07215</name>
</gene>
<dbReference type="InterPro" id="IPR001932">
    <property type="entry name" value="PPM-type_phosphatase-like_dom"/>
</dbReference>
<feature type="transmembrane region" description="Helical" evidence="7">
    <location>
        <begin position="178"/>
        <end position="195"/>
    </location>
</feature>
<feature type="transmembrane region" description="Helical" evidence="7">
    <location>
        <begin position="149"/>
        <end position="166"/>
    </location>
</feature>
<evidence type="ECO:0000256" key="3">
    <source>
        <dbReference type="ARBA" id="ARBA00022801"/>
    </source>
</evidence>
<feature type="transmembrane region" description="Helical" evidence="7">
    <location>
        <begin position="442"/>
        <end position="459"/>
    </location>
</feature>
<keyword evidence="10" id="KW-1185">Reference proteome</keyword>
<dbReference type="SUPFAM" id="SSF103473">
    <property type="entry name" value="MFS general substrate transporter"/>
    <property type="match status" value="2"/>
</dbReference>
<dbReference type="AlphaFoldDB" id="A0AA41PW71"/>
<feature type="region of interest" description="Disordered" evidence="6">
    <location>
        <begin position="1"/>
        <end position="40"/>
    </location>
</feature>
<dbReference type="InterPro" id="IPR020846">
    <property type="entry name" value="MFS_dom"/>
</dbReference>
<feature type="transmembrane region" description="Helical" evidence="7">
    <location>
        <begin position="301"/>
        <end position="321"/>
    </location>
</feature>
<dbReference type="SMART" id="SM00331">
    <property type="entry name" value="PP2C_SIG"/>
    <property type="match status" value="1"/>
</dbReference>
<dbReference type="PROSITE" id="PS50850">
    <property type="entry name" value="MFS"/>
    <property type="match status" value="1"/>
</dbReference>
<feature type="domain" description="Major facilitator superfamily (MFS) profile" evidence="8">
    <location>
        <begin position="112"/>
        <end position="569"/>
    </location>
</feature>
<feature type="transmembrane region" description="Helical" evidence="7">
    <location>
        <begin position="571"/>
        <end position="592"/>
    </location>
</feature>
<feature type="transmembrane region" description="Helical" evidence="7">
    <location>
        <begin position="410"/>
        <end position="430"/>
    </location>
</feature>
<evidence type="ECO:0000256" key="6">
    <source>
        <dbReference type="SAM" id="MobiDB-lite"/>
    </source>
</evidence>
<dbReference type="EMBL" id="JAKFHA010000003">
    <property type="protein sequence ID" value="MCF2527005.1"/>
    <property type="molecule type" value="Genomic_DNA"/>
</dbReference>
<evidence type="ECO:0000313" key="10">
    <source>
        <dbReference type="Proteomes" id="UP001165378"/>
    </source>
</evidence>
<sequence length="871" mass="87329">MTHAAAAGADPTAGAGAGAEEELGSATRSEADAAATAAETAAVAQAEALTAAAAVAPGSVPETSETSETSGAPETSKTSDSTGATPTTGMAGTATAPTPRRIADFRRVPRTVYLLLAVVSSVYVISPVLRSAALPSIRADLDLSAGDVAATEVIVATVGVLALYVAGRAGDTLGRARIMRWSLALLATGYVGLAVSQAPGWYFASRVLASAAAAAVFITCLASVSALNLPGRMSRVVAGWLALVSTLYFLAVHLARPVLSALGWRTTALLVAAMAAAAILATSRMTPEPTSSRDGRWLDSALAVCATAAAAMAAGLYLVPLRGWADPWVLSLLAAAVATAVFGTVRAHPGTPWTGRPSSDEAPAPAAASGGLPLRASVAAGVSGLVLGFAQFLIPAVVTPLTMRSGASLAGSALAVSAFSVGGVTACLLVRRRAVAPRTGCSVGFMLAAVGLVLLHSIPGDDWGAVGMCAAAAAVAGFGLMVALVPQMAVFLAAVPRARLGAAAALHPTSILLGAATAQALGADALIWTGIAVSAVAAAVAGRPAVVLTAATVAGLQYLLVLGIAGTRDAARPVTAIAVLGTGVLAGAVMLSRLQQSERLARTEESVGALQQAVLHGIPRALGRLNLAGLYQPATDGTGVGGDFLEAVHTPFGTRVLIGDVRGKGLQAVQTVADLLGSFRSQAHDVADLGELAVRLDRQMARDAADRGDEELFATALLLQHAGTGDLVHVVNCGHLAPLAVSEEGVCEIAVPSLLPLGFGSLGLASPGDGPGGRRRTGRPRPVPVPLADGATLILHTDGLNEARNASGEFYPVAERLAAAATTSPDDLLRHLERDVRDWTHHLADDIAVIALTRPGSPGSGLAAAGAAARC</sequence>
<feature type="compositionally biased region" description="Low complexity" evidence="6">
    <location>
        <begin position="1"/>
        <end position="14"/>
    </location>
</feature>
<keyword evidence="2 7" id="KW-0812">Transmembrane</keyword>
<dbReference type="GO" id="GO:0022857">
    <property type="term" value="F:transmembrane transporter activity"/>
    <property type="evidence" value="ECO:0007669"/>
    <property type="project" value="InterPro"/>
</dbReference>
<keyword evidence="3" id="KW-0378">Hydrolase</keyword>
<evidence type="ECO:0000256" key="4">
    <source>
        <dbReference type="ARBA" id="ARBA00022989"/>
    </source>
</evidence>
<feature type="transmembrane region" description="Helical" evidence="7">
    <location>
        <begin position="378"/>
        <end position="398"/>
    </location>
</feature>
<keyword evidence="4 7" id="KW-1133">Transmembrane helix</keyword>
<keyword evidence="5 7" id="KW-0472">Membrane</keyword>
<dbReference type="RefSeq" id="WP_235051159.1">
    <property type="nucleotide sequence ID" value="NZ_JAKFHA010000003.1"/>
</dbReference>
<feature type="transmembrane region" description="Helical" evidence="7">
    <location>
        <begin position="111"/>
        <end position="129"/>
    </location>
</feature>
<accession>A0AA41PW71</accession>
<protein>
    <submittedName>
        <fullName evidence="9">SpoIIE family protein phosphatase</fullName>
    </submittedName>
</protein>
<feature type="region of interest" description="Disordered" evidence="6">
    <location>
        <begin position="54"/>
        <end position="98"/>
    </location>
</feature>
<dbReference type="Gene3D" id="3.60.40.10">
    <property type="entry name" value="PPM-type phosphatase domain"/>
    <property type="match status" value="1"/>
</dbReference>
<dbReference type="InterPro" id="IPR036457">
    <property type="entry name" value="PPM-type-like_dom_sf"/>
</dbReference>
<dbReference type="GO" id="GO:0005886">
    <property type="term" value="C:plasma membrane"/>
    <property type="evidence" value="ECO:0007669"/>
    <property type="project" value="UniProtKB-SubCell"/>
</dbReference>
<dbReference type="InterPro" id="IPR011701">
    <property type="entry name" value="MFS"/>
</dbReference>
<reference evidence="9" key="1">
    <citation type="submission" date="2022-01" db="EMBL/GenBank/DDBJ databases">
        <title>Genome-Based Taxonomic Classification of the Phylum Actinobacteria.</title>
        <authorList>
            <person name="Gao Y."/>
        </authorList>
    </citation>
    <scope>NUCLEOTIDE SEQUENCE</scope>
    <source>
        <strain evidence="9">KLBMP 8922</strain>
    </source>
</reference>